<dbReference type="AlphaFoldDB" id="A0A6M3IT27"/>
<proteinExistence type="predicted"/>
<sequence>MAAYEVYDDPGLPVAVADVDQTLTIGSRGAGAITVHQGHKRQRIYRSVDGVSSSRINFSGTNTLWFFGINRSLLTQADAGTVMKFWTEYGNGCENTFKLSHDDGHTYVVHFGTEDYVEQWTRRVYAASQILHVTGKITDA</sequence>
<accession>A0A6M3IT27</accession>
<organism evidence="1">
    <name type="scientific">viral metagenome</name>
    <dbReference type="NCBI Taxonomy" id="1070528"/>
    <lineage>
        <taxon>unclassified sequences</taxon>
        <taxon>metagenomes</taxon>
        <taxon>organismal metagenomes</taxon>
    </lineage>
</organism>
<gene>
    <name evidence="1" type="ORF">MM415B01144_0002</name>
</gene>
<reference evidence="1" key="1">
    <citation type="submission" date="2020-03" db="EMBL/GenBank/DDBJ databases">
        <title>The deep terrestrial virosphere.</title>
        <authorList>
            <person name="Holmfeldt K."/>
            <person name="Nilsson E."/>
            <person name="Simone D."/>
            <person name="Lopez-Fernandez M."/>
            <person name="Wu X."/>
            <person name="de Brujin I."/>
            <person name="Lundin D."/>
            <person name="Andersson A."/>
            <person name="Bertilsson S."/>
            <person name="Dopson M."/>
        </authorList>
    </citation>
    <scope>NUCLEOTIDE SEQUENCE</scope>
    <source>
        <strain evidence="1">MM415B01144</strain>
    </source>
</reference>
<evidence type="ECO:0000313" key="1">
    <source>
        <dbReference type="EMBL" id="QJA60255.1"/>
    </source>
</evidence>
<name>A0A6M3IT27_9ZZZZ</name>
<dbReference type="EMBL" id="MT141402">
    <property type="protein sequence ID" value="QJA60255.1"/>
    <property type="molecule type" value="Genomic_DNA"/>
</dbReference>
<protein>
    <submittedName>
        <fullName evidence="1">Uncharacterized protein</fullName>
    </submittedName>
</protein>